<dbReference type="PRINTS" id="PR00368">
    <property type="entry name" value="FADPNR"/>
</dbReference>
<dbReference type="InterPro" id="IPR023753">
    <property type="entry name" value="FAD/NAD-binding_dom"/>
</dbReference>
<organism evidence="4 5">
    <name type="scientific">Acinetobacter venetianus</name>
    <dbReference type="NCBI Taxonomy" id="52133"/>
    <lineage>
        <taxon>Bacteria</taxon>
        <taxon>Pseudomonadati</taxon>
        <taxon>Pseudomonadota</taxon>
        <taxon>Gammaproteobacteria</taxon>
        <taxon>Moraxellales</taxon>
        <taxon>Moraxellaceae</taxon>
        <taxon>Acinetobacter</taxon>
    </lineage>
</organism>
<proteinExistence type="predicted"/>
<keyword evidence="2 4" id="KW-0560">Oxidoreductase</keyword>
<dbReference type="InterPro" id="IPR036188">
    <property type="entry name" value="FAD/NAD-bd_sf"/>
</dbReference>
<evidence type="ECO:0000256" key="2">
    <source>
        <dbReference type="ARBA" id="ARBA00023002"/>
    </source>
</evidence>
<evidence type="ECO:0000313" key="4">
    <source>
        <dbReference type="EMBL" id="KXZ67441.1"/>
    </source>
</evidence>
<keyword evidence="1" id="KW-0285">Flavoprotein</keyword>
<dbReference type="InterPro" id="IPR050097">
    <property type="entry name" value="Ferredoxin-NADP_redctase_2"/>
</dbReference>
<gene>
    <name evidence="4" type="primary">trxB</name>
    <name evidence="4" type="ORF">AVENLUH5627_02183</name>
</gene>
<dbReference type="SUPFAM" id="SSF51905">
    <property type="entry name" value="FAD/NAD(P)-binding domain"/>
    <property type="match status" value="1"/>
</dbReference>
<name>A0A150HMP2_9GAMM</name>
<reference evidence="4 5" key="1">
    <citation type="journal article" date="2016" name="Sci. Rep.">
        <title>Genomic and phenotypic characterization of the species Acinetobacter venetianus.</title>
        <authorList>
            <person name="Fondi M."/>
            <person name="Maida I."/>
            <person name="Perrin E."/>
            <person name="Orlandini V."/>
            <person name="La Torre L."/>
            <person name="Bosi E."/>
            <person name="Negroni A."/>
            <person name="Zanaroli G."/>
            <person name="Fava F."/>
            <person name="Decorosi F."/>
            <person name="Giovannetti L."/>
            <person name="Viti C."/>
            <person name="Vaneechoutte M."/>
            <person name="Dijkshoorn L."/>
            <person name="Fani R."/>
        </authorList>
    </citation>
    <scope>NUCLEOTIDE SEQUENCE [LARGE SCALE GENOMIC DNA]</scope>
    <source>
        <strain evidence="4 5">LUH5627</strain>
    </source>
</reference>
<protein>
    <submittedName>
        <fullName evidence="4">Thioredoxin reductase</fullName>
        <ecNumber evidence="4">1.8.1.9</ecNumber>
    </submittedName>
</protein>
<dbReference type="EC" id="1.8.1.9" evidence="4"/>
<accession>A0A150HMP2</accession>
<sequence>MIYDVAIIGGSYAGLAAALPLARARRNVVIIDAGERRNRFAEFSHGFLTQDGTSASEIAHIGKQQLMKYETVNWQQGKVKRVETKDGHFHVCIDGVQSLTAKRLIIATGIKDQLPEIKGVSERWGTSIFHCPYCHGYELNKGNIGIIASSEHSIHMSMMLVDWGSVTLFLNDQPIDMETEQTLLARNINIEKRRIKEINGECNIVLEDDSSVALDGAFVSTRCLINQEWIVHLGCELEQNSMGEMIKTNTLKETSVTGVFACGDVARLGGSVSLAVGDGTMAGVAAHRSLLF</sequence>
<dbReference type="RefSeq" id="WP_061519061.1">
    <property type="nucleotide sequence ID" value="NZ_JRUE01000189.1"/>
</dbReference>
<dbReference type="PANTHER" id="PTHR48105">
    <property type="entry name" value="THIOREDOXIN REDUCTASE 1-RELATED-RELATED"/>
    <property type="match status" value="1"/>
</dbReference>
<dbReference type="Gene3D" id="3.50.50.60">
    <property type="entry name" value="FAD/NAD(P)-binding domain"/>
    <property type="match status" value="2"/>
</dbReference>
<dbReference type="Proteomes" id="UP000075680">
    <property type="component" value="Unassembled WGS sequence"/>
</dbReference>
<comment type="caution">
    <text evidence="4">The sequence shown here is derived from an EMBL/GenBank/DDBJ whole genome shotgun (WGS) entry which is preliminary data.</text>
</comment>
<dbReference type="PRINTS" id="PR00469">
    <property type="entry name" value="PNDRDTASEII"/>
</dbReference>
<evidence type="ECO:0000259" key="3">
    <source>
        <dbReference type="Pfam" id="PF07992"/>
    </source>
</evidence>
<dbReference type="AlphaFoldDB" id="A0A150HMP2"/>
<feature type="domain" description="FAD/NAD(P)-binding" evidence="3">
    <location>
        <begin position="3"/>
        <end position="279"/>
    </location>
</feature>
<evidence type="ECO:0000256" key="1">
    <source>
        <dbReference type="ARBA" id="ARBA00022630"/>
    </source>
</evidence>
<dbReference type="GO" id="GO:0004791">
    <property type="term" value="F:thioredoxin-disulfide reductase (NADPH) activity"/>
    <property type="evidence" value="ECO:0007669"/>
    <property type="project" value="UniProtKB-EC"/>
</dbReference>
<evidence type="ECO:0000313" key="5">
    <source>
        <dbReference type="Proteomes" id="UP000075680"/>
    </source>
</evidence>
<dbReference type="EMBL" id="JRUE01000189">
    <property type="protein sequence ID" value="KXZ67441.1"/>
    <property type="molecule type" value="Genomic_DNA"/>
</dbReference>
<dbReference type="Pfam" id="PF07992">
    <property type="entry name" value="Pyr_redox_2"/>
    <property type="match status" value="1"/>
</dbReference>
<dbReference type="PATRIC" id="fig|52133.18.peg.2261"/>